<dbReference type="Gene3D" id="3.40.190.10">
    <property type="entry name" value="Periplasmic binding protein-like II"/>
    <property type="match status" value="2"/>
</dbReference>
<dbReference type="SUPFAM" id="SSF53850">
    <property type="entry name" value="Periplasmic binding protein-like II"/>
    <property type="match status" value="1"/>
</dbReference>
<protein>
    <submittedName>
        <fullName evidence="2">ABC transporter substrate-binding protein</fullName>
    </submittedName>
</protein>
<feature type="chain" id="PRO_5046850790" evidence="1">
    <location>
        <begin position="23"/>
        <end position="433"/>
    </location>
</feature>
<dbReference type="InterPro" id="IPR050490">
    <property type="entry name" value="Bact_solute-bd_prot1"/>
</dbReference>
<keyword evidence="3" id="KW-1185">Reference proteome</keyword>
<evidence type="ECO:0000313" key="3">
    <source>
        <dbReference type="Proteomes" id="UP001157034"/>
    </source>
</evidence>
<evidence type="ECO:0000256" key="1">
    <source>
        <dbReference type="SAM" id="SignalP"/>
    </source>
</evidence>
<gene>
    <name evidence="2" type="ORF">GCM10025881_09130</name>
</gene>
<dbReference type="InterPro" id="IPR006059">
    <property type="entry name" value="SBP"/>
</dbReference>
<accession>A0ABQ6K3S5</accession>
<sequence length="433" mass="44958">MWRKHYLAAGAVGLAAALALTACSSGSGGGGDGGSSTTLDVWLMQNTLTPASQKQLEQKFEAKTGAKLKISIQQWDDINTKMTTALATDTPPDVVEIGNTDVPLFAANGALADQTAEKSKLAGGSTFLTGLEGPATVDGKMYAAPFYAGARGVIYNTDLWSKAGITAPPTSWDEFTADLDKVAATDSAPDFSPVYLTGTYWYGGFTFVSDAGGSIATEKGGTWTSGLTSPAAQKGLSQFKAFQNKYSTTASRTAPLDTPDPNAVFGTGKTSVIFGNGNSVATILSTYPALKGKVGTFALPSENHPGKASPTYLGGSDLGIAAKSKNLALAKKFIALITSRSVQIDQLVKLDGHMPVTTKLLDEATPEVSPVLRAFYTAGKKSYSTPAAPGWATIETDQSVLAFFSEVAAGTSTPEQSAQTFSAHLTKALNANQ</sequence>
<dbReference type="PROSITE" id="PS51257">
    <property type="entry name" value="PROKAR_LIPOPROTEIN"/>
    <property type="match status" value="1"/>
</dbReference>
<dbReference type="PANTHER" id="PTHR43649">
    <property type="entry name" value="ARABINOSE-BINDING PROTEIN-RELATED"/>
    <property type="match status" value="1"/>
</dbReference>
<dbReference type="EMBL" id="BSVB01000001">
    <property type="protein sequence ID" value="GMA94089.1"/>
    <property type="molecule type" value="Genomic_DNA"/>
</dbReference>
<dbReference type="RefSeq" id="WP_284253103.1">
    <property type="nucleotide sequence ID" value="NZ_BAAAQO010000003.1"/>
</dbReference>
<evidence type="ECO:0000313" key="2">
    <source>
        <dbReference type="EMBL" id="GMA94089.1"/>
    </source>
</evidence>
<dbReference type="Proteomes" id="UP001157034">
    <property type="component" value="Unassembled WGS sequence"/>
</dbReference>
<proteinExistence type="predicted"/>
<feature type="signal peptide" evidence="1">
    <location>
        <begin position="1"/>
        <end position="22"/>
    </location>
</feature>
<reference evidence="3" key="1">
    <citation type="journal article" date="2019" name="Int. J. Syst. Evol. Microbiol.">
        <title>The Global Catalogue of Microorganisms (GCM) 10K type strain sequencing project: providing services to taxonomists for standard genome sequencing and annotation.</title>
        <authorList>
            <consortium name="The Broad Institute Genomics Platform"/>
            <consortium name="The Broad Institute Genome Sequencing Center for Infectious Disease"/>
            <person name="Wu L."/>
            <person name="Ma J."/>
        </authorList>
    </citation>
    <scope>NUCLEOTIDE SEQUENCE [LARGE SCALE GENOMIC DNA]</scope>
    <source>
        <strain evidence="3">NBRC 108894</strain>
    </source>
</reference>
<comment type="caution">
    <text evidence="2">The sequence shown here is derived from an EMBL/GenBank/DDBJ whole genome shotgun (WGS) entry which is preliminary data.</text>
</comment>
<organism evidence="2 3">
    <name type="scientific">Pseudolysinimonas kribbensis</name>
    <dbReference type="NCBI Taxonomy" id="433641"/>
    <lineage>
        <taxon>Bacteria</taxon>
        <taxon>Bacillati</taxon>
        <taxon>Actinomycetota</taxon>
        <taxon>Actinomycetes</taxon>
        <taxon>Micrococcales</taxon>
        <taxon>Microbacteriaceae</taxon>
        <taxon>Pseudolysinimonas</taxon>
    </lineage>
</organism>
<dbReference type="Pfam" id="PF01547">
    <property type="entry name" value="SBP_bac_1"/>
    <property type="match status" value="1"/>
</dbReference>
<dbReference type="PANTHER" id="PTHR43649:SF12">
    <property type="entry name" value="DIACETYLCHITOBIOSE BINDING PROTEIN DASA"/>
    <property type="match status" value="1"/>
</dbReference>
<name>A0ABQ6K3S5_9MICO</name>
<keyword evidence="1" id="KW-0732">Signal</keyword>